<comment type="caution">
    <text evidence="10">The sequence shown here is derived from an EMBL/GenBank/DDBJ whole genome shotgun (WGS) entry which is preliminary data.</text>
</comment>
<dbReference type="Gene3D" id="1.20.120.350">
    <property type="entry name" value="Voltage-gated potassium channels. Chain C"/>
    <property type="match status" value="1"/>
</dbReference>
<dbReference type="InterPro" id="IPR013099">
    <property type="entry name" value="K_chnl_dom"/>
</dbReference>
<dbReference type="PRINTS" id="PR00169">
    <property type="entry name" value="KCHANNEL"/>
</dbReference>
<dbReference type="PANTHER" id="PTHR11537:SF254">
    <property type="entry name" value="POTASSIUM VOLTAGE-GATED CHANNEL PROTEIN SHAB"/>
    <property type="match status" value="1"/>
</dbReference>
<feature type="transmembrane region" description="Helical" evidence="8">
    <location>
        <begin position="44"/>
        <end position="65"/>
    </location>
</feature>
<dbReference type="SUPFAM" id="SSF81324">
    <property type="entry name" value="Voltage-gated potassium channels"/>
    <property type="match status" value="1"/>
</dbReference>
<dbReference type="GO" id="GO:0005249">
    <property type="term" value="F:voltage-gated potassium channel activity"/>
    <property type="evidence" value="ECO:0007669"/>
    <property type="project" value="InterPro"/>
</dbReference>
<gene>
    <name evidence="10" type="ORF">FHX74_000504</name>
</gene>
<feature type="domain" description="Potassium channel" evidence="9">
    <location>
        <begin position="139"/>
        <end position="206"/>
    </location>
</feature>
<comment type="subcellular location">
    <subcellularLocation>
        <location evidence="1">Membrane</location>
        <topology evidence="1">Multi-pass membrane protein</topology>
    </subcellularLocation>
</comment>
<feature type="transmembrane region" description="Helical" evidence="8">
    <location>
        <begin position="181"/>
        <end position="207"/>
    </location>
</feature>
<dbReference type="InterPro" id="IPR027359">
    <property type="entry name" value="Volt_channel_dom_sf"/>
</dbReference>
<feature type="transmembrane region" description="Helical" evidence="8">
    <location>
        <begin position="12"/>
        <end position="32"/>
    </location>
</feature>
<dbReference type="AlphaFoldDB" id="A0A7W3IPN6"/>
<evidence type="ECO:0000256" key="3">
    <source>
        <dbReference type="ARBA" id="ARBA00022692"/>
    </source>
</evidence>
<dbReference type="GO" id="GO:0008076">
    <property type="term" value="C:voltage-gated potassium channel complex"/>
    <property type="evidence" value="ECO:0007669"/>
    <property type="project" value="InterPro"/>
</dbReference>
<keyword evidence="3 8" id="KW-0812">Transmembrane</keyword>
<evidence type="ECO:0000259" key="9">
    <source>
        <dbReference type="Pfam" id="PF07885"/>
    </source>
</evidence>
<evidence type="ECO:0000313" key="10">
    <source>
        <dbReference type="EMBL" id="MBA8792910.1"/>
    </source>
</evidence>
<organism evidence="10 11">
    <name type="scientific">Microlunatus kandeliicorticis</name>
    <dbReference type="NCBI Taxonomy" id="1759536"/>
    <lineage>
        <taxon>Bacteria</taxon>
        <taxon>Bacillati</taxon>
        <taxon>Actinomycetota</taxon>
        <taxon>Actinomycetes</taxon>
        <taxon>Propionibacteriales</taxon>
        <taxon>Propionibacteriaceae</taxon>
        <taxon>Microlunatus</taxon>
    </lineage>
</organism>
<evidence type="ECO:0000256" key="6">
    <source>
        <dbReference type="ARBA" id="ARBA00023136"/>
    </source>
</evidence>
<sequence>MTVSPDAWQRRVEWPLAVAALVFLAAYSWLVLDPGLPTTVRRTLVLLDYATWALFAIDYAMRVLLAGGGLRGRLSYLRHHLLDLLIVLLPVLRPLRLLRLIALLRFIDRRASKSLQGRVAVYVALSTVLVLYAGALAELAAERGAPGANIETFGTSLWWAVTTITTVGYGDVYPVTTEGRWVAAALMVAGVALLGVVTASLASWFVARVRRDEPPAEPTVHPEVIALRAEVRELTAELRVHRAGREPPGS</sequence>
<keyword evidence="6 8" id="KW-0472">Membrane</keyword>
<evidence type="ECO:0000256" key="7">
    <source>
        <dbReference type="ARBA" id="ARBA00023303"/>
    </source>
</evidence>
<evidence type="ECO:0000256" key="4">
    <source>
        <dbReference type="ARBA" id="ARBA00022989"/>
    </source>
</evidence>
<keyword evidence="7 10" id="KW-0407">Ion channel</keyword>
<reference evidence="10 11" key="1">
    <citation type="submission" date="2020-07" db="EMBL/GenBank/DDBJ databases">
        <title>Sequencing the genomes of 1000 actinobacteria strains.</title>
        <authorList>
            <person name="Klenk H.-P."/>
        </authorList>
    </citation>
    <scope>NUCLEOTIDE SEQUENCE [LARGE SCALE GENOMIC DNA]</scope>
    <source>
        <strain evidence="10 11">DSM 100723</strain>
    </source>
</reference>
<evidence type="ECO:0000256" key="8">
    <source>
        <dbReference type="SAM" id="Phobius"/>
    </source>
</evidence>
<proteinExistence type="predicted"/>
<name>A0A7W3IPN6_9ACTN</name>
<dbReference type="GO" id="GO:0001508">
    <property type="term" value="P:action potential"/>
    <property type="evidence" value="ECO:0007669"/>
    <property type="project" value="TreeGrafter"/>
</dbReference>
<keyword evidence="5" id="KW-0406">Ion transport</keyword>
<dbReference type="RefSeq" id="WP_182558490.1">
    <property type="nucleotide sequence ID" value="NZ_JACGWT010000001.1"/>
</dbReference>
<dbReference type="Proteomes" id="UP000523079">
    <property type="component" value="Unassembled WGS sequence"/>
</dbReference>
<evidence type="ECO:0000313" key="11">
    <source>
        <dbReference type="Proteomes" id="UP000523079"/>
    </source>
</evidence>
<evidence type="ECO:0000256" key="1">
    <source>
        <dbReference type="ARBA" id="ARBA00004141"/>
    </source>
</evidence>
<feature type="transmembrane region" description="Helical" evidence="8">
    <location>
        <begin position="85"/>
        <end position="107"/>
    </location>
</feature>
<evidence type="ECO:0000256" key="2">
    <source>
        <dbReference type="ARBA" id="ARBA00022448"/>
    </source>
</evidence>
<dbReference type="Pfam" id="PF07885">
    <property type="entry name" value="Ion_trans_2"/>
    <property type="match status" value="1"/>
</dbReference>
<keyword evidence="2" id="KW-0813">Transport</keyword>
<dbReference type="EMBL" id="JACGWT010000001">
    <property type="protein sequence ID" value="MBA8792910.1"/>
    <property type="molecule type" value="Genomic_DNA"/>
</dbReference>
<accession>A0A7W3IPN6</accession>
<dbReference type="PANTHER" id="PTHR11537">
    <property type="entry name" value="VOLTAGE-GATED POTASSIUM CHANNEL"/>
    <property type="match status" value="1"/>
</dbReference>
<protein>
    <submittedName>
        <fullName evidence="10">Voltage-gated potassium channel</fullName>
    </submittedName>
</protein>
<dbReference type="Gene3D" id="1.10.287.70">
    <property type="match status" value="1"/>
</dbReference>
<feature type="transmembrane region" description="Helical" evidence="8">
    <location>
        <begin position="119"/>
        <end position="137"/>
    </location>
</feature>
<evidence type="ECO:0000256" key="5">
    <source>
        <dbReference type="ARBA" id="ARBA00023065"/>
    </source>
</evidence>
<keyword evidence="11" id="KW-1185">Reference proteome</keyword>
<keyword evidence="4 8" id="KW-1133">Transmembrane helix</keyword>
<dbReference type="InterPro" id="IPR028325">
    <property type="entry name" value="VG_K_chnl"/>
</dbReference>